<proteinExistence type="predicted"/>
<gene>
    <name evidence="1" type="ORF">WSI_00265</name>
</gene>
<protein>
    <submittedName>
        <fullName evidence="1">Uncharacterized protein</fullName>
    </submittedName>
</protein>
<name>A0ABM5NE96_LIBAS</name>
<sequence>MYLYLDWYKTIIVSKGKVESFFIKNAFINGKMIFED</sequence>
<reference evidence="1 2" key="1">
    <citation type="journal article" date="2013" name="Genome Announc.">
        <title>Complete Genome Sequence of a Chinese Strain of 'Candidatus Liberibacter asiaticus'.</title>
        <authorList>
            <person name="Lin H."/>
            <person name="Han C.S."/>
            <person name="Liu B."/>
            <person name="Lou B."/>
            <person name="Bai X."/>
            <person name="Deng C."/>
            <person name="Civerolo E.L."/>
            <person name="Gupta G."/>
        </authorList>
    </citation>
    <scope>NUCLEOTIDE SEQUENCE [LARGE SCALE GENOMIC DNA]</scope>
    <source>
        <strain evidence="2">gxpsy</strain>
    </source>
</reference>
<evidence type="ECO:0000313" key="2">
    <source>
        <dbReference type="Proteomes" id="UP000011820"/>
    </source>
</evidence>
<organism evidence="1 2">
    <name type="scientific">Candidatus Liberibacter asiaticus str. gxpsy</name>
    <dbReference type="NCBI Taxonomy" id="1174529"/>
    <lineage>
        <taxon>Bacteria</taxon>
        <taxon>Pseudomonadati</taxon>
        <taxon>Pseudomonadota</taxon>
        <taxon>Alphaproteobacteria</taxon>
        <taxon>Hyphomicrobiales</taxon>
        <taxon>Rhizobiaceae</taxon>
        <taxon>Liberibacter</taxon>
    </lineage>
</organism>
<accession>A0ABM5NE96</accession>
<evidence type="ECO:0000313" key="1">
    <source>
        <dbReference type="EMBL" id="AGH16428.1"/>
    </source>
</evidence>
<keyword evidence="2" id="KW-1185">Reference proteome</keyword>
<dbReference type="EMBL" id="CP004005">
    <property type="protein sequence ID" value="AGH16428.1"/>
    <property type="molecule type" value="Genomic_DNA"/>
</dbReference>
<dbReference type="Proteomes" id="UP000011820">
    <property type="component" value="Chromosome"/>
</dbReference>